<dbReference type="EMBL" id="JAOVZO020000018">
    <property type="protein sequence ID" value="MDC8014275.1"/>
    <property type="molecule type" value="Genomic_DNA"/>
</dbReference>
<keyword evidence="1" id="KW-1133">Transmembrane helix</keyword>
<feature type="transmembrane region" description="Helical" evidence="1">
    <location>
        <begin position="89"/>
        <end position="109"/>
    </location>
</feature>
<dbReference type="AlphaFoldDB" id="A0A9X3YN56"/>
<dbReference type="Pfam" id="PF14351">
    <property type="entry name" value="DUF4401"/>
    <property type="match status" value="1"/>
</dbReference>
<reference evidence="3" key="1">
    <citation type="submission" date="2023-02" db="EMBL/GenBank/DDBJ databases">
        <title>Tahibacter soli sp. nov. isolated from soil.</title>
        <authorList>
            <person name="Baek J.H."/>
            <person name="Lee J.K."/>
            <person name="Choi D.G."/>
            <person name="Jeon C.O."/>
        </authorList>
    </citation>
    <scope>NUCLEOTIDE SEQUENCE</scope>
    <source>
        <strain evidence="3">BL</strain>
    </source>
</reference>
<feature type="transmembrane region" description="Helical" evidence="1">
    <location>
        <begin position="221"/>
        <end position="240"/>
    </location>
</feature>
<evidence type="ECO:0000313" key="4">
    <source>
        <dbReference type="Proteomes" id="UP001139971"/>
    </source>
</evidence>
<gene>
    <name evidence="3" type="ORF">OD750_017150</name>
</gene>
<name>A0A9X3YN56_9GAMM</name>
<sequence>MSHSDLTAWHALRDAGLVDGDAPPESTQTPWYLQILLGVSAWIAAICLFGFLAVLVSDLLSSRPAMIVLGVACCAGAIALMRVASGEFFMQAAVPASVVGQVLIGLAAFDKGPGDGGGWFAVAFVAGAMYAFGPSWLHRFACGAALVAALSGIGGHIGPLASYATLPLFAWAAVLFWAGRAERYAPLAWACGLGALFGAATHGFLFGLWQAPPGIAVLNAWQSSMSAVAAMLLPAIALRLATAADALRSPSILLAIVGCMALAVLWLPAPGVAIGLAFVLTGFAIDRPAIVLFGVAGAIGCLWLYYYQLDVTLLDKSGQLAGGGALVLALRSVARYLERRA</sequence>
<feature type="domain" description="DUF4401" evidence="2">
    <location>
        <begin position="30"/>
        <end position="333"/>
    </location>
</feature>
<organism evidence="3 4">
    <name type="scientific">Tahibacter soli</name>
    <dbReference type="NCBI Taxonomy" id="2983605"/>
    <lineage>
        <taxon>Bacteria</taxon>
        <taxon>Pseudomonadati</taxon>
        <taxon>Pseudomonadota</taxon>
        <taxon>Gammaproteobacteria</taxon>
        <taxon>Lysobacterales</taxon>
        <taxon>Rhodanobacteraceae</taxon>
        <taxon>Tahibacter</taxon>
    </lineage>
</organism>
<dbReference type="InterPro" id="IPR025513">
    <property type="entry name" value="DUF4401"/>
</dbReference>
<protein>
    <submittedName>
        <fullName evidence="3">DUF4401 domain-containing protein</fullName>
    </submittedName>
</protein>
<feature type="transmembrane region" description="Helical" evidence="1">
    <location>
        <begin position="187"/>
        <end position="209"/>
    </location>
</feature>
<comment type="caution">
    <text evidence="3">The sequence shown here is derived from an EMBL/GenBank/DDBJ whole genome shotgun (WGS) entry which is preliminary data.</text>
</comment>
<feature type="transmembrane region" description="Helical" evidence="1">
    <location>
        <begin position="65"/>
        <end position="83"/>
    </location>
</feature>
<keyword evidence="1" id="KW-0472">Membrane</keyword>
<dbReference type="RefSeq" id="WP_263541911.1">
    <property type="nucleotide sequence ID" value="NZ_JAOVZO020000018.1"/>
</dbReference>
<evidence type="ECO:0000313" key="3">
    <source>
        <dbReference type="EMBL" id="MDC8014275.1"/>
    </source>
</evidence>
<feature type="transmembrane region" description="Helical" evidence="1">
    <location>
        <begin position="157"/>
        <end position="178"/>
    </location>
</feature>
<feature type="transmembrane region" description="Helical" evidence="1">
    <location>
        <begin position="289"/>
        <end position="307"/>
    </location>
</feature>
<evidence type="ECO:0000256" key="1">
    <source>
        <dbReference type="SAM" id="Phobius"/>
    </source>
</evidence>
<keyword evidence="4" id="KW-1185">Reference proteome</keyword>
<feature type="transmembrane region" description="Helical" evidence="1">
    <location>
        <begin position="31"/>
        <end position="56"/>
    </location>
</feature>
<dbReference type="Proteomes" id="UP001139971">
    <property type="component" value="Unassembled WGS sequence"/>
</dbReference>
<keyword evidence="1" id="KW-0812">Transmembrane</keyword>
<evidence type="ECO:0000259" key="2">
    <source>
        <dbReference type="Pfam" id="PF14351"/>
    </source>
</evidence>
<feature type="transmembrane region" description="Helical" evidence="1">
    <location>
        <begin position="252"/>
        <end position="283"/>
    </location>
</feature>
<proteinExistence type="predicted"/>
<accession>A0A9X3YN56</accession>
<feature type="transmembrane region" description="Helical" evidence="1">
    <location>
        <begin position="116"/>
        <end position="137"/>
    </location>
</feature>